<evidence type="ECO:0000259" key="3">
    <source>
        <dbReference type="Pfam" id="PF20803"/>
    </source>
</evidence>
<feature type="domain" description="Transcriptional repressor PaaX-like C-terminal" evidence="2">
    <location>
        <begin position="193"/>
        <end position="279"/>
    </location>
</feature>
<dbReference type="PIRSF" id="PIRSF020623">
    <property type="entry name" value="PaaX"/>
    <property type="match status" value="1"/>
</dbReference>
<evidence type="ECO:0000313" key="5">
    <source>
        <dbReference type="EMBL" id="WUR41502.1"/>
    </source>
</evidence>
<dbReference type="InterPro" id="IPR012906">
    <property type="entry name" value="PaaX-like_N"/>
</dbReference>
<dbReference type="Pfam" id="PF20803">
    <property type="entry name" value="PaaX_M"/>
    <property type="match status" value="1"/>
</dbReference>
<evidence type="ECO:0000259" key="2">
    <source>
        <dbReference type="Pfam" id="PF08223"/>
    </source>
</evidence>
<reference evidence="4 6" key="1">
    <citation type="submission" date="2016-10" db="EMBL/GenBank/DDBJ databases">
        <authorList>
            <person name="de Groot N.N."/>
        </authorList>
    </citation>
    <scope>NUCLEOTIDE SEQUENCE [LARGE SCALE GENOMIC DNA]</scope>
    <source>
        <strain evidence="4 6">CGMCC 4.1859</strain>
    </source>
</reference>
<dbReference type="InterPro" id="IPR036388">
    <property type="entry name" value="WH-like_DNA-bd_sf"/>
</dbReference>
<dbReference type="Proteomes" id="UP001432161">
    <property type="component" value="Chromosome"/>
</dbReference>
<evidence type="ECO:0000313" key="6">
    <source>
        <dbReference type="Proteomes" id="UP000198614"/>
    </source>
</evidence>
<organism evidence="4 6">
    <name type="scientific">Streptomyces griseoaurantiacus</name>
    <dbReference type="NCBI Taxonomy" id="68213"/>
    <lineage>
        <taxon>Bacteria</taxon>
        <taxon>Bacillati</taxon>
        <taxon>Actinomycetota</taxon>
        <taxon>Actinomycetes</taxon>
        <taxon>Kitasatosporales</taxon>
        <taxon>Streptomycetaceae</taxon>
        <taxon>Streptomyces</taxon>
        <taxon>Streptomyces aurantiacus group</taxon>
    </lineage>
</organism>
<gene>
    <name evidence="5" type="ORF">OHN36_32320</name>
    <name evidence="4" type="ORF">SAMN05216260_112161</name>
</gene>
<dbReference type="InterPro" id="IPR011965">
    <property type="entry name" value="PaaX_trns_reg"/>
</dbReference>
<dbReference type="Gene3D" id="1.10.10.10">
    <property type="entry name" value="Winged helix-like DNA-binding domain superfamily/Winged helix DNA-binding domain"/>
    <property type="match status" value="1"/>
</dbReference>
<dbReference type="OrthoDB" id="2270427at2"/>
<dbReference type="EMBL" id="FNAX01000012">
    <property type="protein sequence ID" value="SDF94615.1"/>
    <property type="molecule type" value="Genomic_DNA"/>
</dbReference>
<accession>A0A1G7Q822</accession>
<dbReference type="SUPFAM" id="SSF46785">
    <property type="entry name" value="Winged helix' DNA-binding domain"/>
    <property type="match status" value="1"/>
</dbReference>
<protein>
    <submittedName>
        <fullName evidence="5">PaaX family transcriptional regulator</fullName>
    </submittedName>
    <submittedName>
        <fullName evidence="4">Transcriptional regulator, PaaX family</fullName>
    </submittedName>
</protein>
<feature type="domain" description="Transcriptional repressor PaaX-like N-terminal" evidence="1">
    <location>
        <begin position="26"/>
        <end position="92"/>
    </location>
</feature>
<dbReference type="Proteomes" id="UP000198614">
    <property type="component" value="Unassembled WGS sequence"/>
</dbReference>
<proteinExistence type="predicted"/>
<keyword evidence="7" id="KW-1185">Reference proteome</keyword>
<dbReference type="EMBL" id="CP108330">
    <property type="protein sequence ID" value="WUR41502.1"/>
    <property type="molecule type" value="Genomic_DNA"/>
</dbReference>
<reference evidence="5" key="2">
    <citation type="submission" date="2022-10" db="EMBL/GenBank/DDBJ databases">
        <title>The complete genomes of actinobacterial strains from the NBC collection.</title>
        <authorList>
            <person name="Joergensen T.S."/>
            <person name="Alvarez Arevalo M."/>
            <person name="Sterndorff E.B."/>
            <person name="Faurdal D."/>
            <person name="Vuksanovic O."/>
            <person name="Mourched A.-S."/>
            <person name="Charusanti P."/>
            <person name="Shaw S."/>
            <person name="Blin K."/>
            <person name="Weber T."/>
        </authorList>
    </citation>
    <scope>NUCLEOTIDE SEQUENCE</scope>
    <source>
        <strain evidence="5">NBC_00489</strain>
    </source>
</reference>
<feature type="domain" description="Transcriptional repressor PaaX-like central Cas2-like" evidence="3">
    <location>
        <begin position="111"/>
        <end position="184"/>
    </location>
</feature>
<dbReference type="AlphaFoldDB" id="A0A1G7Q822"/>
<dbReference type="InterPro" id="IPR048846">
    <property type="entry name" value="PaaX-like_central"/>
</dbReference>
<dbReference type="Pfam" id="PF08223">
    <property type="entry name" value="PaaX_C"/>
    <property type="match status" value="1"/>
</dbReference>
<dbReference type="GO" id="GO:0006351">
    <property type="term" value="P:DNA-templated transcription"/>
    <property type="evidence" value="ECO:0007669"/>
    <property type="project" value="InterPro"/>
</dbReference>
<dbReference type="Pfam" id="PF07848">
    <property type="entry name" value="PaaX"/>
    <property type="match status" value="1"/>
</dbReference>
<dbReference type="InterPro" id="IPR036390">
    <property type="entry name" value="WH_DNA-bd_sf"/>
</dbReference>
<evidence type="ECO:0000313" key="4">
    <source>
        <dbReference type="EMBL" id="SDF94615.1"/>
    </source>
</evidence>
<dbReference type="Gene3D" id="3.30.70.2650">
    <property type="match status" value="1"/>
</dbReference>
<name>A0A1G7Q822_9ACTN</name>
<dbReference type="PANTHER" id="PTHR30319:SF1">
    <property type="entry name" value="TRANSCRIPTIONAL REPRESSOR PAAX"/>
    <property type="match status" value="1"/>
</dbReference>
<dbReference type="InterPro" id="IPR013225">
    <property type="entry name" value="PaaX_C"/>
</dbReference>
<dbReference type="PANTHER" id="PTHR30319">
    <property type="entry name" value="PHENYLACETIC ACID REGULATOR-RELATED TRANSCRIPTIONAL REPRESSOR"/>
    <property type="match status" value="1"/>
</dbReference>
<evidence type="ECO:0000313" key="7">
    <source>
        <dbReference type="Proteomes" id="UP001432161"/>
    </source>
</evidence>
<evidence type="ECO:0000259" key="1">
    <source>
        <dbReference type="Pfam" id="PF07848"/>
    </source>
</evidence>
<sequence>MRSDSVPVRELEDVALPRAQGGSSPQHLLVTLLGDYWIRQDGDLPSAGLIDLLAEFEVSASSARAALNRLLRRGLVDIRKAGRQTFYRLSHQVVERVVEGGRRIASFGLPTDWDGQWTIVAFSIPENRRESRHLLRSRLSWFGFAPLYDALWVSATSTAADARAVLAALDITSATVFTATAETTVDRSPLSAWDLDALASVYTTFLAETRPLLDAVLAGRVAPRQALIARTRLMDTYRRFPGTDPGLPSAHMPEGWPREEARALFTEVYNALGPLAESRVKQIMGAHDAEAARRARFQSVEQLRDRPATEEGTPA</sequence>
<dbReference type="Gene3D" id="1.20.58.1460">
    <property type="match status" value="1"/>
</dbReference>